<evidence type="ECO:0000313" key="2">
    <source>
        <dbReference type="EMBL" id="KJA25826.1"/>
    </source>
</evidence>
<feature type="compositionally biased region" description="Basic and acidic residues" evidence="1">
    <location>
        <begin position="147"/>
        <end position="162"/>
    </location>
</feature>
<keyword evidence="3" id="KW-1185">Reference proteome</keyword>
<gene>
    <name evidence="2" type="ORF">HYPSUDRAFT_199521</name>
</gene>
<feature type="region of interest" description="Disordered" evidence="1">
    <location>
        <begin position="94"/>
        <end position="244"/>
    </location>
</feature>
<name>A0A0D2PB56_HYPSF</name>
<dbReference type="PROSITE" id="PS51257">
    <property type="entry name" value="PROKAR_LIPOPROTEIN"/>
    <property type="match status" value="1"/>
</dbReference>
<organism evidence="2 3">
    <name type="scientific">Hypholoma sublateritium (strain FD-334 SS-4)</name>
    <dbReference type="NCBI Taxonomy" id="945553"/>
    <lineage>
        <taxon>Eukaryota</taxon>
        <taxon>Fungi</taxon>
        <taxon>Dikarya</taxon>
        <taxon>Basidiomycota</taxon>
        <taxon>Agaricomycotina</taxon>
        <taxon>Agaricomycetes</taxon>
        <taxon>Agaricomycetidae</taxon>
        <taxon>Agaricales</taxon>
        <taxon>Agaricineae</taxon>
        <taxon>Strophariaceae</taxon>
        <taxon>Hypholoma</taxon>
    </lineage>
</organism>
<proteinExistence type="predicted"/>
<accession>A0A0D2PB56</accession>
<reference evidence="3" key="1">
    <citation type="submission" date="2014-04" db="EMBL/GenBank/DDBJ databases">
        <title>Evolutionary Origins and Diversification of the Mycorrhizal Mutualists.</title>
        <authorList>
            <consortium name="DOE Joint Genome Institute"/>
            <consortium name="Mycorrhizal Genomics Consortium"/>
            <person name="Kohler A."/>
            <person name="Kuo A."/>
            <person name="Nagy L.G."/>
            <person name="Floudas D."/>
            <person name="Copeland A."/>
            <person name="Barry K.W."/>
            <person name="Cichocki N."/>
            <person name="Veneault-Fourrey C."/>
            <person name="LaButti K."/>
            <person name="Lindquist E.A."/>
            <person name="Lipzen A."/>
            <person name="Lundell T."/>
            <person name="Morin E."/>
            <person name="Murat C."/>
            <person name="Riley R."/>
            <person name="Ohm R."/>
            <person name="Sun H."/>
            <person name="Tunlid A."/>
            <person name="Henrissat B."/>
            <person name="Grigoriev I.V."/>
            <person name="Hibbett D.S."/>
            <person name="Martin F."/>
        </authorList>
    </citation>
    <scope>NUCLEOTIDE SEQUENCE [LARGE SCALE GENOMIC DNA]</scope>
    <source>
        <strain evidence="3">FD-334 SS-4</strain>
    </source>
</reference>
<evidence type="ECO:0000313" key="3">
    <source>
        <dbReference type="Proteomes" id="UP000054270"/>
    </source>
</evidence>
<feature type="region of interest" description="Disordered" evidence="1">
    <location>
        <begin position="367"/>
        <end position="408"/>
    </location>
</feature>
<evidence type="ECO:0000256" key="1">
    <source>
        <dbReference type="SAM" id="MobiDB-lite"/>
    </source>
</evidence>
<dbReference type="EMBL" id="KN817530">
    <property type="protein sequence ID" value="KJA25826.1"/>
    <property type="molecule type" value="Genomic_DNA"/>
</dbReference>
<dbReference type="AlphaFoldDB" id="A0A0D2PB56"/>
<dbReference type="Proteomes" id="UP000054270">
    <property type="component" value="Unassembled WGS sequence"/>
</dbReference>
<sequence length="408" mass="44374">MRDTHRGLVFQYQYTSLSGASGAGCPRPGGQMLQLVLSISLIKVYTSAHAESLIESFGEGLPDPACRIGPQRDHARAHTRIHAQATHSRGALPYLAPARSHPPPSPLGANRPRAQAGPTFAHAPPGCRSDPPSHAPLRPPGGWRQPPRADRATRPRWREPHRPPPPAPDAETGRFGVLAPFTQRRRNEPKPAQACSSTPKRAGIKRELYSTSSRPGHSTRSASGTTSPSPLKPAQAQSTPGLHPRAPRYLAEAADGTGRGSVGVSRSLQAEARAFHLKDGNGSGAREDPWRGAFARTGWPSGLGLPRHAWNRPQARPTHRRTDGALRRPVRAARPRPRLPTPVYLWSRRTLFLRPARHLCNLQGTPRRRAARIDARRGSSTPGMRRPISGARFSTSNVESAGRETQRA</sequence>
<feature type="compositionally biased region" description="Polar residues" evidence="1">
    <location>
        <begin position="209"/>
        <end position="240"/>
    </location>
</feature>
<protein>
    <submittedName>
        <fullName evidence="2">Uncharacterized protein</fullName>
    </submittedName>
</protein>